<evidence type="ECO:0000256" key="1">
    <source>
        <dbReference type="SAM" id="Coils"/>
    </source>
</evidence>
<sequence length="1338" mass="151869">MYSKGKRKRTHLELLQHEYQSLSSSETSTQSSLIEAQTFLHKDVGLSIVRPPTRTVSGLPSSSTSVDTNIDSMLVDRDDFHTSDSISGGTDWSRFTRGVIDDLVDHVSSEYSNKEGPSRLIVPKFMKHEGLQACFRATKLKKDLEEFEARVLADKEEARCITRSEATVILEDAAAMVQKLESSLKNWRSLYPDDSPIQINNASAFVDPNKTYLIPTLMAYSLVLSQRIFSGASELSTNATLQVMRLYGSAVAALGGEATLLQQRALEAIPSQVETVENRFNLRIETTTYAVCPTCNFLYEPQHSSTPEIANYPDICTNRSPPDSLCNTPLLNRLGKPLKGYEYYPFPQWFSQFVAQPGVQQYAKSFCDEVCNRSAPPADKMSTWDGDIYQILLGPDGKLFVDGGDEGRFFFLLHVDFFSSEGTTGRGKHRSTGIASLKCLNLPFHLRDNISNVYIPGFWQGPKEPSSPDAQLAHLLEPLILDLEKAYTRGIRCLGSLSSDTLGIPGEPTTFRCMLAGSCSDLKAARPHAGLLDVNSHHNCFTCNNFHQEGILRTDFENWLCVNDGFLREGMQKWREAQTMRDRETIEHYYGTRCTALEILPYFKFSIQIIADPMHAFYHRIIHLFIRNALGLTTLSPTTSPPHTSDIAFLHEFSPPPCPNPKEMTQSRTAQEFLTHLEWDDLTINEKQVRESRIYDWLIPTMENDIRALGDVVKGHQLLSQSRPSRSSDITKLLKQLNDLRWHSLFYICNDLWITPSRDNIQDTKISSKLVPRKAMAESLLSWRTNDIYDTGSFVWPHFTLKVRSDPIAPWAAPALTFGSSGNVQYSQLAAQDREAAMKELASEMTYQSAIRVGHVHRFLRQPLGNQEKLEKNLETATLDALKYVCLDINRIPIKPASGSTTKTMLIEQLVHWRLDKPVAPLTWPVICSGNVLAQVHRCIRDVVVPSWISKPPFDCCLKSGGTLKADNWRLLSSLYLPLALLSLWTKDSPLRANDFTEMEDVLNTAMHLTCASILMAKQTMPLQRRELFLQHYKAHIEGLKRVFPGFGVPSHHIGFHVYDFMRLFSTVQNFWCFSGERLIGRFQKTLTNHKPGQFEITLLHTYGKGVGAHRWLMRLDCSPLLTQCHDILNKAYHFSTRNEYGLPRLTPVSRTQKLPHDLAQKLSIDDHQHVKCYTRIETQSRSFTVMGVPGPGNSYVCFRLDRETEWKVGQIKYIFKREDGPIQCAIRQNLDYRPEHKSWHDPFKSWWSGGFEAKTIAKSFSGDLTIMNWQCVLGHAARWDLTGGISIAVNLSQLLLPSLFHILLAPLDNIETRFQTDIYLHLIAFSELNTWGWVTIR</sequence>
<dbReference type="EMBL" id="JANVFU010000002">
    <property type="protein sequence ID" value="KAJ3749329.1"/>
    <property type="molecule type" value="Genomic_DNA"/>
</dbReference>
<keyword evidence="3" id="KW-1185">Reference proteome</keyword>
<keyword evidence="1" id="KW-0175">Coiled coil</keyword>
<proteinExistence type="predicted"/>
<evidence type="ECO:0000313" key="3">
    <source>
        <dbReference type="Proteomes" id="UP001142393"/>
    </source>
</evidence>
<protein>
    <submittedName>
        <fullName evidence="2">Uncharacterized protein</fullName>
    </submittedName>
</protein>
<evidence type="ECO:0000313" key="2">
    <source>
        <dbReference type="EMBL" id="KAJ3749329.1"/>
    </source>
</evidence>
<name>A0A9W8P8Y3_9AGAR</name>
<comment type="caution">
    <text evidence="2">The sequence shown here is derived from an EMBL/GenBank/DDBJ whole genome shotgun (WGS) entry which is preliminary data.</text>
</comment>
<accession>A0A9W8P8Y3</accession>
<gene>
    <name evidence="2" type="ORF">DFH05DRAFT_1520941</name>
</gene>
<feature type="coiled-coil region" evidence="1">
    <location>
        <begin position="137"/>
        <end position="190"/>
    </location>
</feature>
<reference evidence="2 3" key="1">
    <citation type="journal article" date="2023" name="Proc. Natl. Acad. Sci. U.S.A.">
        <title>A global phylogenomic analysis of the shiitake genus Lentinula.</title>
        <authorList>
            <person name="Sierra-Patev S."/>
            <person name="Min B."/>
            <person name="Naranjo-Ortiz M."/>
            <person name="Looney B."/>
            <person name="Konkel Z."/>
            <person name="Slot J.C."/>
            <person name="Sakamoto Y."/>
            <person name="Steenwyk J.L."/>
            <person name="Rokas A."/>
            <person name="Carro J."/>
            <person name="Camarero S."/>
            <person name="Ferreira P."/>
            <person name="Molpeceres G."/>
            <person name="Ruiz-Duenas F.J."/>
            <person name="Serrano A."/>
            <person name="Henrissat B."/>
            <person name="Drula E."/>
            <person name="Hughes K.W."/>
            <person name="Mata J.L."/>
            <person name="Ishikawa N.K."/>
            <person name="Vargas-Isla R."/>
            <person name="Ushijima S."/>
            <person name="Smith C.A."/>
            <person name="Donoghue J."/>
            <person name="Ahrendt S."/>
            <person name="Andreopoulos W."/>
            <person name="He G."/>
            <person name="LaButti K."/>
            <person name="Lipzen A."/>
            <person name="Ng V."/>
            <person name="Riley R."/>
            <person name="Sandor L."/>
            <person name="Barry K."/>
            <person name="Martinez A.T."/>
            <person name="Xiao Y."/>
            <person name="Gibbons J.G."/>
            <person name="Terashima K."/>
            <person name="Grigoriev I.V."/>
            <person name="Hibbett D."/>
        </authorList>
    </citation>
    <scope>NUCLEOTIDE SEQUENCE [LARGE SCALE GENOMIC DNA]</scope>
    <source>
        <strain evidence="2 3">TFB7810</strain>
    </source>
</reference>
<dbReference type="Proteomes" id="UP001142393">
    <property type="component" value="Unassembled WGS sequence"/>
</dbReference>
<organism evidence="2 3">
    <name type="scientific">Lentinula detonsa</name>
    <dbReference type="NCBI Taxonomy" id="2804962"/>
    <lineage>
        <taxon>Eukaryota</taxon>
        <taxon>Fungi</taxon>
        <taxon>Dikarya</taxon>
        <taxon>Basidiomycota</taxon>
        <taxon>Agaricomycotina</taxon>
        <taxon>Agaricomycetes</taxon>
        <taxon>Agaricomycetidae</taxon>
        <taxon>Agaricales</taxon>
        <taxon>Marasmiineae</taxon>
        <taxon>Omphalotaceae</taxon>
        <taxon>Lentinula</taxon>
    </lineage>
</organism>